<dbReference type="AlphaFoldDB" id="A0A0H5SH17"/>
<sequence length="64" mass="7634">MPEISHAFDPLRPYDDSMWDRFSLYDNMPYTWDSNIEKKISLISGNLIKSYRCVLTDEPYVIKN</sequence>
<dbReference type="RefSeq" id="WP_103202868.1">
    <property type="nucleotide sequence ID" value="NZ_CVTD020000016.1"/>
</dbReference>
<evidence type="ECO:0000313" key="2">
    <source>
        <dbReference type="Proteomes" id="UP000236497"/>
    </source>
</evidence>
<evidence type="ECO:0000313" key="1">
    <source>
        <dbReference type="EMBL" id="CRZ34764.1"/>
    </source>
</evidence>
<protein>
    <submittedName>
        <fullName evidence="1">Uncharacterized protein</fullName>
    </submittedName>
</protein>
<reference evidence="1 2" key="1">
    <citation type="submission" date="2015-06" db="EMBL/GenBank/DDBJ databases">
        <authorList>
            <person name="Wibberg Daniel"/>
        </authorList>
    </citation>
    <scope>NUCLEOTIDE SEQUENCE [LARGE SCALE GENOMIC DNA]</scope>
    <source>
        <strain evidence="1 2">T3/55T</strain>
    </source>
</reference>
<dbReference type="EMBL" id="CVTD020000016">
    <property type="protein sequence ID" value="CRZ34764.1"/>
    <property type="molecule type" value="Genomic_DNA"/>
</dbReference>
<proteinExistence type="predicted"/>
<keyword evidence="2" id="KW-1185">Reference proteome</keyword>
<dbReference type="Proteomes" id="UP000236497">
    <property type="component" value="Unassembled WGS sequence"/>
</dbReference>
<name>A0A0H5SH17_HERHM</name>
<accession>A0A0H5SH17</accession>
<gene>
    <name evidence="1" type="ORF">HHT355_1563</name>
</gene>
<dbReference type="OrthoDB" id="2086591at2"/>
<organism evidence="1 2">
    <name type="scientific">Herbinix hemicellulosilytica</name>
    <dbReference type="NCBI Taxonomy" id="1564487"/>
    <lineage>
        <taxon>Bacteria</taxon>
        <taxon>Bacillati</taxon>
        <taxon>Bacillota</taxon>
        <taxon>Clostridia</taxon>
        <taxon>Lachnospirales</taxon>
        <taxon>Lachnospiraceae</taxon>
        <taxon>Herbinix</taxon>
    </lineage>
</organism>